<dbReference type="Pfam" id="PF13692">
    <property type="entry name" value="Glyco_trans_1_4"/>
    <property type="match status" value="1"/>
</dbReference>
<dbReference type="Pfam" id="PF08241">
    <property type="entry name" value="Methyltransf_11"/>
    <property type="match status" value="1"/>
</dbReference>
<dbReference type="InterPro" id="IPR028098">
    <property type="entry name" value="Glyco_trans_4-like_N"/>
</dbReference>
<evidence type="ECO:0000313" key="6">
    <source>
        <dbReference type="EMBL" id="QVT80151.1"/>
    </source>
</evidence>
<feature type="compositionally biased region" description="Low complexity" evidence="3">
    <location>
        <begin position="354"/>
        <end position="384"/>
    </location>
</feature>
<dbReference type="GO" id="GO:0102710">
    <property type="term" value="F:D-inositol-3-phosphate glycosyltransferase activity"/>
    <property type="evidence" value="ECO:0007669"/>
    <property type="project" value="UniProtKB-EC"/>
</dbReference>
<protein>
    <submittedName>
        <fullName evidence="6">D-inositol 3-phosphate glycosyltransferase</fullName>
        <ecNumber evidence="6">2.4.1.250</ecNumber>
    </submittedName>
</protein>
<feature type="compositionally biased region" description="Pro residues" evidence="3">
    <location>
        <begin position="385"/>
        <end position="414"/>
    </location>
</feature>
<dbReference type="PANTHER" id="PTHR46401:SF2">
    <property type="entry name" value="GLYCOSYLTRANSFERASE WBBK-RELATED"/>
    <property type="match status" value="1"/>
</dbReference>
<dbReference type="CDD" id="cd03801">
    <property type="entry name" value="GT4_PimA-like"/>
    <property type="match status" value="1"/>
</dbReference>
<evidence type="ECO:0000256" key="3">
    <source>
        <dbReference type="SAM" id="MobiDB-lite"/>
    </source>
</evidence>
<dbReference type="Pfam" id="PF13439">
    <property type="entry name" value="Glyco_transf_4"/>
    <property type="match status" value="1"/>
</dbReference>
<dbReference type="EC" id="2.4.1.250" evidence="6"/>
<evidence type="ECO:0000256" key="2">
    <source>
        <dbReference type="ARBA" id="ARBA00022679"/>
    </source>
</evidence>
<dbReference type="CDD" id="cd02440">
    <property type="entry name" value="AdoMet_MTases"/>
    <property type="match status" value="1"/>
</dbReference>
<proteinExistence type="predicted"/>
<dbReference type="PANTHER" id="PTHR46401">
    <property type="entry name" value="GLYCOSYLTRANSFERASE WBBK-RELATED"/>
    <property type="match status" value="1"/>
</dbReference>
<feature type="domain" description="Glycosyltransferase subfamily 4-like N-terminal" evidence="5">
    <location>
        <begin position="11"/>
        <end position="212"/>
    </location>
</feature>
<dbReference type="EMBL" id="CP075371">
    <property type="protein sequence ID" value="QVT80151.1"/>
    <property type="molecule type" value="Genomic_DNA"/>
</dbReference>
<keyword evidence="2 6" id="KW-0808">Transferase</keyword>
<keyword evidence="1 6" id="KW-0328">Glycosyltransferase</keyword>
<feature type="region of interest" description="Disordered" evidence="3">
    <location>
        <begin position="352"/>
        <end position="414"/>
    </location>
</feature>
<keyword evidence="7" id="KW-1185">Reference proteome</keyword>
<evidence type="ECO:0000259" key="4">
    <source>
        <dbReference type="Pfam" id="PF08241"/>
    </source>
</evidence>
<accession>A0ABX8EI26</accession>
<gene>
    <name evidence="6" type="primary">mshA_2</name>
    <name evidence="6" type="ORF">ENKNEFLB_02542</name>
</gene>
<reference evidence="6 7" key="1">
    <citation type="submission" date="2021-05" db="EMBL/GenBank/DDBJ databases">
        <title>Complete genome of Nocardioides aquaticus KCTC 9944T isolated from meromictic and hypersaline Ekho Lake, Antarctica.</title>
        <authorList>
            <person name="Hwang K."/>
            <person name="Kim K.M."/>
            <person name="Choe H."/>
        </authorList>
    </citation>
    <scope>NUCLEOTIDE SEQUENCE [LARGE SCALE GENOMIC DNA]</scope>
    <source>
        <strain evidence="6 7">KCTC 9944</strain>
    </source>
</reference>
<dbReference type="Proteomes" id="UP000679307">
    <property type="component" value="Chromosome"/>
</dbReference>
<organism evidence="6 7">
    <name type="scientific">Nocardioides aquaticus</name>
    <dbReference type="NCBI Taxonomy" id="160826"/>
    <lineage>
        <taxon>Bacteria</taxon>
        <taxon>Bacillati</taxon>
        <taxon>Actinomycetota</taxon>
        <taxon>Actinomycetes</taxon>
        <taxon>Propionibacteriales</taxon>
        <taxon>Nocardioidaceae</taxon>
        <taxon>Nocardioides</taxon>
    </lineage>
</organism>
<name>A0ABX8EI26_9ACTN</name>
<dbReference type="InterPro" id="IPR013216">
    <property type="entry name" value="Methyltransf_11"/>
</dbReference>
<evidence type="ECO:0000313" key="7">
    <source>
        <dbReference type="Proteomes" id="UP000679307"/>
    </source>
</evidence>
<feature type="domain" description="Methyltransferase type 11" evidence="4">
    <location>
        <begin position="440"/>
        <end position="542"/>
    </location>
</feature>
<evidence type="ECO:0000256" key="1">
    <source>
        <dbReference type="ARBA" id="ARBA00022676"/>
    </source>
</evidence>
<sequence>MLSYRSKPHCGGQGVYVRHLSRELVRLGHQVEVFSGQPYPELDEGVLLTEVPSLDLYREPDPFRVPHPREMRDLVDVEEVATMLTGGFPEPKTFSTRVARLLRERAGDFDVAHDNQVLGYGMLEVEADGLPLVTTIHHPITLDRRIELAAAPTLRRRLSLRRWYGFLGMQARVARAATTVVVPSGASRDDVVAEFGVDPARVRVSWLGVDDAFVPPTAPRVPGRVLAMASADAPLKGVPVLLEAFAKLRTERDVELVLVTRPGGRTSELVERLGLGESVRFVHDLSEPDLVALMGSAEVACVPSLHEGFSLPTVELMACATPLVVSRAGAIPEVVGTDGECADLVPPVTWRPCAPLSPRSSTTRTAARRWVAPGAAGSRSTSAGAPPPPPSPRSWPGPSPPARSPPPYAAAPCPVPAPGGPPVLTVDFDRLGLRPRDRVLDMGCGAGRHAFEMYRRGADVVAFDQDADELAGVGDLFAAMRAEGEVPAGAEADTKEGDALALPFADGEFDRVVAAEVLEHVPDDLGAIAELVRVLRPGGTMAVSVPRWLPEMVCWKLSKEYHDNPGGHIRIYSDAELVGKLENAGMQHAGTGYAHGLHTPYWWLKCAVGVRQDDHPVPATYHKLLVWEIMKQPRVLRWAGAVLDPLIGKSLVLYLTKPDAADPAAA</sequence>
<evidence type="ECO:0000259" key="5">
    <source>
        <dbReference type="Pfam" id="PF13439"/>
    </source>
</evidence>